<dbReference type="EMBL" id="BMAT01014141">
    <property type="protein sequence ID" value="GFS26665.1"/>
    <property type="molecule type" value="Genomic_DNA"/>
</dbReference>
<evidence type="ECO:0000256" key="1">
    <source>
        <dbReference type="ARBA" id="ARBA00022574"/>
    </source>
</evidence>
<dbReference type="AlphaFoldDB" id="A0AAV4JWM8"/>
<comment type="caution">
    <text evidence="4">The sequence shown here is derived from an EMBL/GenBank/DDBJ whole genome shotgun (WGS) entry which is preliminary data.</text>
</comment>
<dbReference type="GO" id="GO:0017070">
    <property type="term" value="F:U6 snRNA binding"/>
    <property type="evidence" value="ECO:0007669"/>
    <property type="project" value="TreeGrafter"/>
</dbReference>
<evidence type="ECO:0000256" key="3">
    <source>
        <dbReference type="PROSITE-ProRule" id="PRU00221"/>
    </source>
</evidence>
<dbReference type="PANTHER" id="PTHR19846:SF0">
    <property type="entry name" value="PRE-MRNA PROCESSING FACTOR 4"/>
    <property type="match status" value="1"/>
</dbReference>
<name>A0AAV4JWM8_9GAST</name>
<evidence type="ECO:0000313" key="5">
    <source>
        <dbReference type="Proteomes" id="UP000762676"/>
    </source>
</evidence>
<dbReference type="SUPFAM" id="SSF50978">
    <property type="entry name" value="WD40 repeat-like"/>
    <property type="match status" value="1"/>
</dbReference>
<reference evidence="4 5" key="1">
    <citation type="journal article" date="2021" name="Elife">
        <title>Chloroplast acquisition without the gene transfer in kleptoplastic sea slugs, Plakobranchus ocellatus.</title>
        <authorList>
            <person name="Maeda T."/>
            <person name="Takahashi S."/>
            <person name="Yoshida T."/>
            <person name="Shimamura S."/>
            <person name="Takaki Y."/>
            <person name="Nagai Y."/>
            <person name="Toyoda A."/>
            <person name="Suzuki Y."/>
            <person name="Arimoto A."/>
            <person name="Ishii H."/>
            <person name="Satoh N."/>
            <person name="Nishiyama T."/>
            <person name="Hasebe M."/>
            <person name="Maruyama T."/>
            <person name="Minagawa J."/>
            <person name="Obokata J."/>
            <person name="Shigenobu S."/>
        </authorList>
    </citation>
    <scope>NUCLEOTIDE SEQUENCE [LARGE SCALE GENOMIC DNA]</scope>
</reference>
<protein>
    <submittedName>
        <fullName evidence="4">U4/U6 small nuclear ribonucleoprotein Prp4-like</fullName>
    </submittedName>
</protein>
<gene>
    <name evidence="4" type="ORF">ElyMa_007061100</name>
</gene>
<keyword evidence="2" id="KW-0677">Repeat</keyword>
<dbReference type="InterPro" id="IPR019775">
    <property type="entry name" value="WD40_repeat_CS"/>
</dbReference>
<evidence type="ECO:0000256" key="2">
    <source>
        <dbReference type="ARBA" id="ARBA00022737"/>
    </source>
</evidence>
<keyword evidence="4" id="KW-0687">Ribonucleoprotein</keyword>
<evidence type="ECO:0000313" key="4">
    <source>
        <dbReference type="EMBL" id="GFS26665.1"/>
    </source>
</evidence>
<organism evidence="4 5">
    <name type="scientific">Elysia marginata</name>
    <dbReference type="NCBI Taxonomy" id="1093978"/>
    <lineage>
        <taxon>Eukaryota</taxon>
        <taxon>Metazoa</taxon>
        <taxon>Spiralia</taxon>
        <taxon>Lophotrochozoa</taxon>
        <taxon>Mollusca</taxon>
        <taxon>Gastropoda</taxon>
        <taxon>Heterobranchia</taxon>
        <taxon>Euthyneura</taxon>
        <taxon>Panpulmonata</taxon>
        <taxon>Sacoglossa</taxon>
        <taxon>Placobranchoidea</taxon>
        <taxon>Plakobranchidae</taxon>
        <taxon>Elysia</taxon>
    </lineage>
</organism>
<dbReference type="InterPro" id="IPR036322">
    <property type="entry name" value="WD40_repeat_dom_sf"/>
</dbReference>
<dbReference type="GO" id="GO:0030621">
    <property type="term" value="F:U4 snRNA binding"/>
    <property type="evidence" value="ECO:0007669"/>
    <property type="project" value="TreeGrafter"/>
</dbReference>
<dbReference type="Proteomes" id="UP000762676">
    <property type="component" value="Unassembled WGS sequence"/>
</dbReference>
<proteinExistence type="predicted"/>
<dbReference type="InterPro" id="IPR015943">
    <property type="entry name" value="WD40/YVTN_repeat-like_dom_sf"/>
</dbReference>
<dbReference type="InterPro" id="IPR001680">
    <property type="entry name" value="WD40_rpt"/>
</dbReference>
<dbReference type="PROSITE" id="PS50082">
    <property type="entry name" value="WD_REPEATS_2"/>
    <property type="match status" value="1"/>
</dbReference>
<keyword evidence="1 3" id="KW-0853">WD repeat</keyword>
<dbReference type="Gene3D" id="2.130.10.10">
    <property type="entry name" value="YVTN repeat-like/Quinoprotein amine dehydrogenase"/>
    <property type="match status" value="1"/>
</dbReference>
<accession>A0AAV4JWM8</accession>
<dbReference type="PANTHER" id="PTHR19846">
    <property type="entry name" value="WD40 REPEAT PROTEIN"/>
    <property type="match status" value="1"/>
</dbReference>
<dbReference type="GO" id="GO:0000398">
    <property type="term" value="P:mRNA splicing, via spliceosome"/>
    <property type="evidence" value="ECO:0007669"/>
    <property type="project" value="TreeGrafter"/>
</dbReference>
<dbReference type="GO" id="GO:0046540">
    <property type="term" value="C:U4/U6 x U5 tri-snRNP complex"/>
    <property type="evidence" value="ECO:0007669"/>
    <property type="project" value="TreeGrafter"/>
</dbReference>
<dbReference type="SMART" id="SM00320">
    <property type="entry name" value="WD40"/>
    <property type="match status" value="1"/>
</dbReference>
<dbReference type="Pfam" id="PF00400">
    <property type="entry name" value="WD40"/>
    <property type="match status" value="2"/>
</dbReference>
<keyword evidence="5" id="KW-1185">Reference proteome</keyword>
<sequence>MIVVVPNFPNLGFNEESKPIPAGHNGNVGCIEFHPDATVNLEPSLCCMASSGHDGTVKLWNLESEEPLADIEGHAPYRVSRLKYHPSGRFLATCW</sequence>
<feature type="repeat" description="WD" evidence="3">
    <location>
        <begin position="21"/>
        <end position="70"/>
    </location>
</feature>
<dbReference type="PROSITE" id="PS00678">
    <property type="entry name" value="WD_REPEATS_1"/>
    <property type="match status" value="1"/>
</dbReference>